<dbReference type="SUPFAM" id="SSF82771">
    <property type="entry name" value="GIY-YIG endonuclease"/>
    <property type="match status" value="1"/>
</dbReference>
<organism evidence="3 4">
    <name type="scientific">Candidatus Wolfebacteria bacterium RIFOXYD1_FULL_48_65</name>
    <dbReference type="NCBI Taxonomy" id="1802561"/>
    <lineage>
        <taxon>Bacteria</taxon>
        <taxon>Candidatus Wolfeibacteriota</taxon>
    </lineage>
</organism>
<name>A0A1F8E1H6_9BACT</name>
<dbReference type="PANTHER" id="PTHR34477:SF1">
    <property type="entry name" value="UPF0213 PROTEIN YHBQ"/>
    <property type="match status" value="1"/>
</dbReference>
<reference evidence="3 4" key="1">
    <citation type="journal article" date="2016" name="Nat. Commun.">
        <title>Thousands of microbial genomes shed light on interconnected biogeochemical processes in an aquifer system.</title>
        <authorList>
            <person name="Anantharaman K."/>
            <person name="Brown C.T."/>
            <person name="Hug L.A."/>
            <person name="Sharon I."/>
            <person name="Castelle C.J."/>
            <person name="Probst A.J."/>
            <person name="Thomas B.C."/>
            <person name="Singh A."/>
            <person name="Wilkins M.J."/>
            <person name="Karaoz U."/>
            <person name="Brodie E.L."/>
            <person name="Williams K.H."/>
            <person name="Hubbard S.S."/>
            <person name="Banfield J.F."/>
        </authorList>
    </citation>
    <scope>NUCLEOTIDE SEQUENCE [LARGE SCALE GENOMIC DNA]</scope>
</reference>
<dbReference type="AlphaFoldDB" id="A0A1F8E1H6"/>
<accession>A0A1F8E1H6</accession>
<evidence type="ECO:0000313" key="3">
    <source>
        <dbReference type="EMBL" id="OGM94209.1"/>
    </source>
</evidence>
<dbReference type="InterPro" id="IPR000305">
    <property type="entry name" value="GIY-YIG_endonuc"/>
</dbReference>
<feature type="domain" description="GIY-YIG" evidence="2">
    <location>
        <begin position="2"/>
        <end position="77"/>
    </location>
</feature>
<evidence type="ECO:0000256" key="1">
    <source>
        <dbReference type="ARBA" id="ARBA00007435"/>
    </source>
</evidence>
<sequence length="99" mass="11917">MKFYYVYILKSIKKRFIYTGYTTDLGRRFKEHNNREELSTKHYAPFDLIHYEAYRNQKDAKRREGYLKTTKGKTTLRTMLKEYFENDSAPGGALRESVE</sequence>
<comment type="caution">
    <text evidence="3">The sequence shown here is derived from an EMBL/GenBank/DDBJ whole genome shotgun (WGS) entry which is preliminary data.</text>
</comment>
<evidence type="ECO:0000259" key="2">
    <source>
        <dbReference type="PROSITE" id="PS50164"/>
    </source>
</evidence>
<proteinExistence type="inferred from homology"/>
<dbReference type="PANTHER" id="PTHR34477">
    <property type="entry name" value="UPF0213 PROTEIN YHBQ"/>
    <property type="match status" value="1"/>
</dbReference>
<dbReference type="Gene3D" id="3.40.1440.10">
    <property type="entry name" value="GIY-YIG endonuclease"/>
    <property type="match status" value="1"/>
</dbReference>
<dbReference type="InterPro" id="IPR035901">
    <property type="entry name" value="GIY-YIG_endonuc_sf"/>
</dbReference>
<dbReference type="InterPro" id="IPR050190">
    <property type="entry name" value="UPF0213_domain"/>
</dbReference>
<dbReference type="Proteomes" id="UP000179057">
    <property type="component" value="Unassembled WGS sequence"/>
</dbReference>
<gene>
    <name evidence="3" type="ORF">A2610_02820</name>
</gene>
<evidence type="ECO:0000313" key="4">
    <source>
        <dbReference type="Proteomes" id="UP000179057"/>
    </source>
</evidence>
<dbReference type="EMBL" id="MGIV01000014">
    <property type="protein sequence ID" value="OGM94209.1"/>
    <property type="molecule type" value="Genomic_DNA"/>
</dbReference>
<protein>
    <recommendedName>
        <fullName evidence="2">GIY-YIG domain-containing protein</fullName>
    </recommendedName>
</protein>
<comment type="similarity">
    <text evidence="1">Belongs to the UPF0213 family.</text>
</comment>
<dbReference type="PROSITE" id="PS50164">
    <property type="entry name" value="GIY_YIG"/>
    <property type="match status" value="1"/>
</dbReference>
<dbReference type="Pfam" id="PF01541">
    <property type="entry name" value="GIY-YIG"/>
    <property type="match status" value="1"/>
</dbReference>